<keyword evidence="2" id="KW-0408">Iron</keyword>
<dbReference type="Gene3D" id="2.40.50.140">
    <property type="entry name" value="Nucleic acid-binding proteins"/>
    <property type="match status" value="1"/>
</dbReference>
<dbReference type="InterPro" id="IPR036127">
    <property type="entry name" value="CcmE-like_sf"/>
</dbReference>
<dbReference type="InterPro" id="IPR012340">
    <property type="entry name" value="NA-bd_OB-fold"/>
</dbReference>
<sequence>MDPSRKRKTRLVVALAAAVLLAAALVYTSFNTSSEAVDPGRLMASAVVGQSYELTGKVADGSVARDGSTMEFRVKAREGDASVPVRYTGAVPDPFREGREVIITVRKEGPIFVGEKDSLVTKCPSKYEAASETPS</sequence>
<comment type="subcellular location">
    <subcellularLocation>
        <location evidence="1">Membrane</location>
    </subcellularLocation>
</comment>
<evidence type="ECO:0000256" key="4">
    <source>
        <dbReference type="ARBA" id="ARBA00023136"/>
    </source>
</evidence>
<dbReference type="SUPFAM" id="SSF82093">
    <property type="entry name" value="Heme chaperone CcmE"/>
    <property type="match status" value="1"/>
</dbReference>
<dbReference type="EMBL" id="CADCVR010000015">
    <property type="protein sequence ID" value="CAA9476932.1"/>
    <property type="molecule type" value="Genomic_DNA"/>
</dbReference>
<keyword evidence="3" id="KW-0201">Cytochrome c-type biogenesis</keyword>
<dbReference type="GO" id="GO:0017003">
    <property type="term" value="P:protein-heme linkage"/>
    <property type="evidence" value="ECO:0007669"/>
    <property type="project" value="InterPro"/>
</dbReference>
<protein>
    <recommendedName>
        <fullName evidence="6">Cytochrome c-type biogenesis protein CcmE, heme chaperone</fullName>
    </recommendedName>
</protein>
<evidence type="ECO:0008006" key="6">
    <source>
        <dbReference type="Google" id="ProtNLM"/>
    </source>
</evidence>
<evidence type="ECO:0000256" key="2">
    <source>
        <dbReference type="ARBA" id="ARBA00022617"/>
    </source>
</evidence>
<evidence type="ECO:0000313" key="5">
    <source>
        <dbReference type="EMBL" id="CAA9476932.1"/>
    </source>
</evidence>
<name>A0A6J4RWB7_9ACTN</name>
<dbReference type="GO" id="GO:0005886">
    <property type="term" value="C:plasma membrane"/>
    <property type="evidence" value="ECO:0007669"/>
    <property type="project" value="InterPro"/>
</dbReference>
<keyword evidence="4" id="KW-0472">Membrane</keyword>
<proteinExistence type="predicted"/>
<organism evidence="5">
    <name type="scientific">uncultured Solirubrobacteraceae bacterium</name>
    <dbReference type="NCBI Taxonomy" id="1162706"/>
    <lineage>
        <taxon>Bacteria</taxon>
        <taxon>Bacillati</taxon>
        <taxon>Actinomycetota</taxon>
        <taxon>Thermoleophilia</taxon>
        <taxon>Solirubrobacterales</taxon>
        <taxon>Solirubrobacteraceae</taxon>
        <taxon>environmental samples</taxon>
    </lineage>
</organism>
<accession>A0A6J4RWB7</accession>
<dbReference type="GO" id="GO:0017004">
    <property type="term" value="P:cytochrome complex assembly"/>
    <property type="evidence" value="ECO:0007669"/>
    <property type="project" value="UniProtKB-KW"/>
</dbReference>
<evidence type="ECO:0000256" key="1">
    <source>
        <dbReference type="ARBA" id="ARBA00004370"/>
    </source>
</evidence>
<gene>
    <name evidence="5" type="ORF">AVDCRST_MAG53-383</name>
</gene>
<keyword evidence="2" id="KW-0349">Heme</keyword>
<dbReference type="InterPro" id="IPR004329">
    <property type="entry name" value="CcmE"/>
</dbReference>
<dbReference type="GO" id="GO:0020037">
    <property type="term" value="F:heme binding"/>
    <property type="evidence" value="ECO:0007669"/>
    <property type="project" value="InterPro"/>
</dbReference>
<dbReference type="Pfam" id="PF03100">
    <property type="entry name" value="CcmE"/>
    <property type="match status" value="1"/>
</dbReference>
<keyword evidence="2" id="KW-0479">Metal-binding</keyword>
<reference evidence="5" key="1">
    <citation type="submission" date="2020-02" db="EMBL/GenBank/DDBJ databases">
        <authorList>
            <person name="Meier V. D."/>
        </authorList>
    </citation>
    <scope>NUCLEOTIDE SEQUENCE</scope>
    <source>
        <strain evidence="5">AVDCRST_MAG53</strain>
    </source>
</reference>
<dbReference type="AlphaFoldDB" id="A0A6J4RWB7"/>
<evidence type="ECO:0000256" key="3">
    <source>
        <dbReference type="ARBA" id="ARBA00022748"/>
    </source>
</evidence>